<evidence type="ECO:0000256" key="8">
    <source>
        <dbReference type="ARBA" id="ARBA00022989"/>
    </source>
</evidence>
<organism evidence="15 16">
    <name type="scientific">candidate division CSSED10-310 bacterium</name>
    <dbReference type="NCBI Taxonomy" id="2855610"/>
    <lineage>
        <taxon>Bacteria</taxon>
        <taxon>Bacteria division CSSED10-310</taxon>
    </lineage>
</organism>
<name>A0ABV6YUQ2_UNCC1</name>
<evidence type="ECO:0000256" key="5">
    <source>
        <dbReference type="ARBA" id="ARBA00022519"/>
    </source>
</evidence>
<keyword evidence="5" id="KW-0997">Cell inner membrane</keyword>
<dbReference type="InterPro" id="IPR014030">
    <property type="entry name" value="Ketoacyl_synth_N"/>
</dbReference>
<evidence type="ECO:0000256" key="3">
    <source>
        <dbReference type="ARBA" id="ARBA00022458"/>
    </source>
</evidence>
<dbReference type="Gene3D" id="3.40.47.10">
    <property type="match status" value="1"/>
</dbReference>
<keyword evidence="3" id="KW-0536">Nodulation</keyword>
<keyword evidence="7" id="KW-0812">Transmembrane</keyword>
<evidence type="ECO:0000256" key="7">
    <source>
        <dbReference type="ARBA" id="ARBA00022692"/>
    </source>
</evidence>
<sequence length="414" mass="43736">MNRRVVITGIGCITPLGPGLRTFWQAISGGHSGIDRITHFDCETFEVQLAAEVKETFTVPPQFSAVVAEDSKLVFALAAAEQAMEDAGLTALGKASLIHVGTSLEVLDLRKVIYQGKADFADIVDHMLSPGARPLQIPLDSAAELIESLYGPVDLKLTNVSACAASTQAIGLSFQRVREGAFEVALCGGFDSMINPLGVGGFQLLGALNTNSEWGERACRPFDAARSGTVLGEGAVLFILEPLEHALEAGKRIYAEILGYGSSLDAHKLSAPDPAGVGGISAMRRALHDARLPPEEIQAISSHGTGTYINDEVEAAAIRTVFKQTWQQIPVISTKSLTGHLIGAAGAIELSAAIQGFLENSLHPNGSLHKIAPGCELDHVVDSPRTFSGSNILKNSFGFGGQNASLIIRRTDGF</sequence>
<dbReference type="InterPro" id="IPR016039">
    <property type="entry name" value="Thiolase-like"/>
</dbReference>
<evidence type="ECO:0000256" key="11">
    <source>
        <dbReference type="ARBA" id="ARBA00039445"/>
    </source>
</evidence>
<evidence type="ECO:0000256" key="10">
    <source>
        <dbReference type="ARBA" id="ARBA00037576"/>
    </source>
</evidence>
<dbReference type="InterPro" id="IPR000794">
    <property type="entry name" value="Beta-ketoacyl_synthase"/>
</dbReference>
<keyword evidence="6 13" id="KW-0808">Transferase</keyword>
<evidence type="ECO:0000259" key="14">
    <source>
        <dbReference type="PROSITE" id="PS52004"/>
    </source>
</evidence>
<evidence type="ECO:0000313" key="16">
    <source>
        <dbReference type="Proteomes" id="UP001594351"/>
    </source>
</evidence>
<evidence type="ECO:0000256" key="9">
    <source>
        <dbReference type="ARBA" id="ARBA00023136"/>
    </source>
</evidence>
<keyword evidence="16" id="KW-1185">Reference proteome</keyword>
<accession>A0ABV6YUQ2</accession>
<dbReference type="SUPFAM" id="SSF53901">
    <property type="entry name" value="Thiolase-like"/>
    <property type="match status" value="2"/>
</dbReference>
<dbReference type="PANTHER" id="PTHR11712:SF352">
    <property type="entry name" value="3-OXOACYL-[ACYL-CARRIER-PROTEIN] SYNTHASE"/>
    <property type="match status" value="1"/>
</dbReference>
<keyword evidence="9" id="KW-0472">Membrane</keyword>
<dbReference type="EMBL" id="JBHPBY010000067">
    <property type="protein sequence ID" value="MFC1849937.1"/>
    <property type="molecule type" value="Genomic_DNA"/>
</dbReference>
<dbReference type="InterPro" id="IPR020841">
    <property type="entry name" value="PKS_Beta-ketoAc_synthase_dom"/>
</dbReference>
<comment type="function">
    <text evidence="10">Proposed to synthesize NOD factor fatty acyl chain. Involved in the synthesis of a highly unsaturated fatty acid moiety, which forms part of a lipo-oligosaccharide that is responsible for host specificity.</text>
</comment>
<protein>
    <recommendedName>
        <fullName evidence="11">Nodulation protein E</fullName>
    </recommendedName>
    <alternativeName>
        <fullName evidence="12">Host-specificity of nodulation protein B</fullName>
    </alternativeName>
</protein>
<dbReference type="PANTHER" id="PTHR11712">
    <property type="entry name" value="POLYKETIDE SYNTHASE-RELATED"/>
    <property type="match status" value="1"/>
</dbReference>
<dbReference type="CDD" id="cd00834">
    <property type="entry name" value="KAS_I_II"/>
    <property type="match status" value="1"/>
</dbReference>
<proteinExistence type="inferred from homology"/>
<evidence type="ECO:0000256" key="4">
    <source>
        <dbReference type="ARBA" id="ARBA00022475"/>
    </source>
</evidence>
<dbReference type="SMART" id="SM00825">
    <property type="entry name" value="PKS_KS"/>
    <property type="match status" value="1"/>
</dbReference>
<keyword evidence="8" id="KW-1133">Transmembrane helix</keyword>
<keyword evidence="4" id="KW-1003">Cell membrane</keyword>
<dbReference type="PROSITE" id="PS52004">
    <property type="entry name" value="KS3_2"/>
    <property type="match status" value="1"/>
</dbReference>
<gene>
    <name evidence="15" type="ORF">ACFL27_07085</name>
</gene>
<comment type="caution">
    <text evidence="15">The sequence shown here is derived from an EMBL/GenBank/DDBJ whole genome shotgun (WGS) entry which is preliminary data.</text>
</comment>
<evidence type="ECO:0000256" key="13">
    <source>
        <dbReference type="RuleBase" id="RU003694"/>
    </source>
</evidence>
<evidence type="ECO:0000256" key="12">
    <source>
        <dbReference type="ARBA" id="ARBA00041756"/>
    </source>
</evidence>
<feature type="domain" description="Ketosynthase family 3 (KS3)" evidence="14">
    <location>
        <begin position="2"/>
        <end position="410"/>
    </location>
</feature>
<evidence type="ECO:0000256" key="1">
    <source>
        <dbReference type="ARBA" id="ARBA00004533"/>
    </source>
</evidence>
<dbReference type="InterPro" id="IPR014031">
    <property type="entry name" value="Ketoacyl_synth_C"/>
</dbReference>
<evidence type="ECO:0000256" key="6">
    <source>
        <dbReference type="ARBA" id="ARBA00022679"/>
    </source>
</evidence>
<evidence type="ECO:0000256" key="2">
    <source>
        <dbReference type="ARBA" id="ARBA00008467"/>
    </source>
</evidence>
<evidence type="ECO:0000313" key="15">
    <source>
        <dbReference type="EMBL" id="MFC1849937.1"/>
    </source>
</evidence>
<comment type="subcellular location">
    <subcellularLocation>
        <location evidence="1">Cell inner membrane</location>
    </subcellularLocation>
</comment>
<reference evidence="15 16" key="1">
    <citation type="submission" date="2024-09" db="EMBL/GenBank/DDBJ databases">
        <title>Laminarin stimulates single cell rates of sulfate reduction while oxygen inhibits transcriptomic activity in coastal marine sediment.</title>
        <authorList>
            <person name="Lindsay M."/>
            <person name="Orcutt B."/>
            <person name="Emerson D."/>
            <person name="Stepanauskas R."/>
            <person name="D'Angelo T."/>
        </authorList>
    </citation>
    <scope>NUCLEOTIDE SEQUENCE [LARGE SCALE GENOMIC DNA]</scope>
    <source>
        <strain evidence="15">SAG AM-311-K15</strain>
    </source>
</reference>
<dbReference type="Pfam" id="PF02801">
    <property type="entry name" value="Ketoacyl-synt_C"/>
    <property type="match status" value="1"/>
</dbReference>
<comment type="similarity">
    <text evidence="2 13">Belongs to the thiolase-like superfamily. Beta-ketoacyl-ACP synthases family.</text>
</comment>
<dbReference type="Proteomes" id="UP001594351">
    <property type="component" value="Unassembled WGS sequence"/>
</dbReference>
<dbReference type="Pfam" id="PF00109">
    <property type="entry name" value="ketoacyl-synt"/>
    <property type="match status" value="1"/>
</dbReference>